<evidence type="ECO:0000256" key="1">
    <source>
        <dbReference type="ARBA" id="ARBA00006464"/>
    </source>
</evidence>
<feature type="compositionally biased region" description="Basic and acidic residues" evidence="2">
    <location>
        <begin position="246"/>
        <end position="256"/>
    </location>
</feature>
<feature type="region of interest" description="Disordered" evidence="2">
    <location>
        <begin position="1"/>
        <end position="23"/>
    </location>
</feature>
<dbReference type="AlphaFoldDB" id="A0A1C4Z4W0"/>
<feature type="transmembrane region" description="Helical" evidence="3">
    <location>
        <begin position="43"/>
        <end position="64"/>
    </location>
</feature>
<sequence>MWDETSRSHYANSLHEPRTDLRHGRPVQQSLSLALKRAVDLCVAGLVLLVAAPVLAAVALAVLLKMGRPVLFRQARVGRHGRTFMILKFRSMTTGSAGFDTADDAARLTPLGRWLRDTGLDELPRLWNIVRGDLSLVGPRPLPTSYRFRYTQEQFRRHEVRPGLTSPTQINGRNELSWEEKFGHDVWYVDHRSTLLDLRIIARTAATVLRRRGISAPGSPTADEFLGTSAGRPEAPVGAAAGGGQARDDGCLRDPDVPPDSVVKGVPAR</sequence>
<evidence type="ECO:0000256" key="3">
    <source>
        <dbReference type="SAM" id="Phobius"/>
    </source>
</evidence>
<dbReference type="OrthoDB" id="9808602at2"/>
<proteinExistence type="inferred from homology"/>
<dbReference type="Pfam" id="PF02397">
    <property type="entry name" value="Bac_transf"/>
    <property type="match status" value="1"/>
</dbReference>
<name>A0A1C4Z4W0_MICVI</name>
<keyword evidence="5" id="KW-0808">Transferase</keyword>
<dbReference type="InterPro" id="IPR003362">
    <property type="entry name" value="Bact_transf"/>
</dbReference>
<keyword evidence="6" id="KW-1185">Reference proteome</keyword>
<evidence type="ECO:0000256" key="2">
    <source>
        <dbReference type="SAM" id="MobiDB-lite"/>
    </source>
</evidence>
<feature type="compositionally biased region" description="Low complexity" evidence="2">
    <location>
        <begin position="230"/>
        <end position="239"/>
    </location>
</feature>
<feature type="region of interest" description="Disordered" evidence="2">
    <location>
        <begin position="217"/>
        <end position="269"/>
    </location>
</feature>
<evidence type="ECO:0000313" key="5">
    <source>
        <dbReference type="EMBL" id="SCF28082.1"/>
    </source>
</evidence>
<feature type="domain" description="Bacterial sugar transferase" evidence="4">
    <location>
        <begin position="36"/>
        <end position="209"/>
    </location>
</feature>
<protein>
    <submittedName>
        <fullName evidence="5">Sugar transferase involved in LPS biosynthesis (Colanic, teichoic acid)</fullName>
    </submittedName>
</protein>
<dbReference type="Proteomes" id="UP000198242">
    <property type="component" value="Chromosome I"/>
</dbReference>
<gene>
    <name evidence="5" type="ORF">GA0074695_5113</name>
</gene>
<organism evidence="5 6">
    <name type="scientific">Micromonospora viridifaciens</name>
    <dbReference type="NCBI Taxonomy" id="1881"/>
    <lineage>
        <taxon>Bacteria</taxon>
        <taxon>Bacillati</taxon>
        <taxon>Actinomycetota</taxon>
        <taxon>Actinomycetes</taxon>
        <taxon>Micromonosporales</taxon>
        <taxon>Micromonosporaceae</taxon>
        <taxon>Micromonospora</taxon>
    </lineage>
</organism>
<dbReference type="EMBL" id="LT607411">
    <property type="protein sequence ID" value="SCF28082.1"/>
    <property type="molecule type" value="Genomic_DNA"/>
</dbReference>
<keyword evidence="3" id="KW-0472">Membrane</keyword>
<keyword evidence="3" id="KW-1133">Transmembrane helix</keyword>
<reference evidence="6" key="1">
    <citation type="submission" date="2016-06" db="EMBL/GenBank/DDBJ databases">
        <authorList>
            <person name="Varghese N."/>
            <person name="Submissions Spin"/>
        </authorList>
    </citation>
    <scope>NUCLEOTIDE SEQUENCE [LARGE SCALE GENOMIC DNA]</scope>
    <source>
        <strain evidence="6">DSM 43909</strain>
    </source>
</reference>
<dbReference type="PANTHER" id="PTHR30576:SF8">
    <property type="entry name" value="UNDECAPRENYL-PHOSPHATE GALACTOSE PHOSPHOTRANSFERASE"/>
    <property type="match status" value="1"/>
</dbReference>
<accession>A0A1C4Z4W0</accession>
<dbReference type="PANTHER" id="PTHR30576">
    <property type="entry name" value="COLANIC BIOSYNTHESIS UDP-GLUCOSE LIPID CARRIER TRANSFERASE"/>
    <property type="match status" value="1"/>
</dbReference>
<comment type="similarity">
    <text evidence="1">Belongs to the bacterial sugar transferase family.</text>
</comment>
<keyword evidence="3" id="KW-0812">Transmembrane</keyword>
<dbReference type="GO" id="GO:0016780">
    <property type="term" value="F:phosphotransferase activity, for other substituted phosphate groups"/>
    <property type="evidence" value="ECO:0007669"/>
    <property type="project" value="TreeGrafter"/>
</dbReference>
<evidence type="ECO:0000259" key="4">
    <source>
        <dbReference type="Pfam" id="PF02397"/>
    </source>
</evidence>
<evidence type="ECO:0000313" key="6">
    <source>
        <dbReference type="Proteomes" id="UP000198242"/>
    </source>
</evidence>